<dbReference type="Proteomes" id="UP001152523">
    <property type="component" value="Unassembled WGS sequence"/>
</dbReference>
<protein>
    <submittedName>
        <fullName evidence="1">Uncharacterized protein</fullName>
    </submittedName>
</protein>
<reference evidence="1" key="1">
    <citation type="submission" date="2022-07" db="EMBL/GenBank/DDBJ databases">
        <authorList>
            <person name="Macas J."/>
            <person name="Novak P."/>
            <person name="Neumann P."/>
        </authorList>
    </citation>
    <scope>NUCLEOTIDE SEQUENCE</scope>
</reference>
<keyword evidence="2" id="KW-1185">Reference proteome</keyword>
<name>A0AAV0FGL8_9ASTE</name>
<proteinExistence type="predicted"/>
<gene>
    <name evidence="1" type="ORF">CEPIT_LOCUS33993</name>
</gene>
<sequence>MNRHRNVKIFNLAVLSSCFRKSGLLKMDRCRAFKCGGDENGGLRRSRGSSGTICAPRFPDLDGGTRICTARLACSGTATLPGRSSGSVTLLVRWWVSLAGVLWKEAALDSGRQSNGWAAAWLDVGDCG</sequence>
<evidence type="ECO:0000313" key="2">
    <source>
        <dbReference type="Proteomes" id="UP001152523"/>
    </source>
</evidence>
<dbReference type="AlphaFoldDB" id="A0AAV0FGL8"/>
<dbReference type="EMBL" id="CAMAPF010000984">
    <property type="protein sequence ID" value="CAH9134765.1"/>
    <property type="molecule type" value="Genomic_DNA"/>
</dbReference>
<comment type="caution">
    <text evidence="1">The sequence shown here is derived from an EMBL/GenBank/DDBJ whole genome shotgun (WGS) entry which is preliminary data.</text>
</comment>
<evidence type="ECO:0000313" key="1">
    <source>
        <dbReference type="EMBL" id="CAH9134765.1"/>
    </source>
</evidence>
<accession>A0AAV0FGL8</accession>
<organism evidence="1 2">
    <name type="scientific">Cuscuta epithymum</name>
    <dbReference type="NCBI Taxonomy" id="186058"/>
    <lineage>
        <taxon>Eukaryota</taxon>
        <taxon>Viridiplantae</taxon>
        <taxon>Streptophyta</taxon>
        <taxon>Embryophyta</taxon>
        <taxon>Tracheophyta</taxon>
        <taxon>Spermatophyta</taxon>
        <taxon>Magnoliopsida</taxon>
        <taxon>eudicotyledons</taxon>
        <taxon>Gunneridae</taxon>
        <taxon>Pentapetalae</taxon>
        <taxon>asterids</taxon>
        <taxon>lamiids</taxon>
        <taxon>Solanales</taxon>
        <taxon>Convolvulaceae</taxon>
        <taxon>Cuscuteae</taxon>
        <taxon>Cuscuta</taxon>
        <taxon>Cuscuta subgen. Cuscuta</taxon>
    </lineage>
</organism>